<reference evidence="2" key="1">
    <citation type="submission" date="2012-11" db="EMBL/GenBank/DDBJ databases">
        <authorList>
            <person name="Lucero-Rivera Y.E."/>
            <person name="Tovar-Ramirez D."/>
        </authorList>
    </citation>
    <scope>NUCLEOTIDE SEQUENCE [LARGE SCALE GENOMIC DNA]</scope>
    <source>
        <strain evidence="2">Araruama</strain>
    </source>
</reference>
<proteinExistence type="predicted"/>
<organism evidence="1 2">
    <name type="scientific">Candidatus Magnetoglobus multicellularis str. Araruama</name>
    <dbReference type="NCBI Taxonomy" id="890399"/>
    <lineage>
        <taxon>Bacteria</taxon>
        <taxon>Pseudomonadati</taxon>
        <taxon>Thermodesulfobacteriota</taxon>
        <taxon>Desulfobacteria</taxon>
        <taxon>Desulfobacterales</taxon>
        <taxon>Desulfobacteraceae</taxon>
        <taxon>Candidatus Magnetoglobus</taxon>
    </lineage>
</organism>
<accession>A0A1V1P9X6</accession>
<gene>
    <name evidence="1" type="ORF">OMM_07927</name>
</gene>
<dbReference type="Proteomes" id="UP000189670">
    <property type="component" value="Unassembled WGS sequence"/>
</dbReference>
<evidence type="ECO:0000313" key="2">
    <source>
        <dbReference type="Proteomes" id="UP000189670"/>
    </source>
</evidence>
<dbReference type="EMBL" id="ATBP01000229">
    <property type="protein sequence ID" value="ETR71729.1"/>
    <property type="molecule type" value="Genomic_DNA"/>
</dbReference>
<comment type="caution">
    <text evidence="1">The sequence shown here is derived from an EMBL/GenBank/DDBJ whole genome shotgun (WGS) entry which is preliminary data.</text>
</comment>
<name>A0A1V1P9X6_9BACT</name>
<evidence type="ECO:0000313" key="1">
    <source>
        <dbReference type="EMBL" id="ETR71729.1"/>
    </source>
</evidence>
<sequence>MEDIMTEKFITIDQVANYLAKTHVENEPGLISEVWLFPDKNNKEVRLIELDRTAMPHDNPIAAFGFPPFSESKIPFHVALAVIRPEEKDRLDPPVGWGNWNQAKKVWPS</sequence>
<dbReference type="AlphaFoldDB" id="A0A1V1P9X6"/>
<protein>
    <submittedName>
        <fullName evidence="1">Uncharacterized protein</fullName>
    </submittedName>
</protein>